<feature type="modified residue" description="4-aspartylphosphate" evidence="3">
    <location>
        <position position="79"/>
    </location>
</feature>
<name>A0A7K3NLH2_9BACT</name>
<accession>A0A7K3NLH2</accession>
<dbReference type="InterPro" id="IPR011006">
    <property type="entry name" value="CheY-like_superfamily"/>
</dbReference>
<proteinExistence type="predicted"/>
<dbReference type="CDD" id="cd17546">
    <property type="entry name" value="REC_hyHK_CKI1_RcsC-like"/>
    <property type="match status" value="1"/>
</dbReference>
<dbReference type="PROSITE" id="PS50110">
    <property type="entry name" value="RESPONSE_REGULATORY"/>
    <property type="match status" value="1"/>
</dbReference>
<dbReference type="Proteomes" id="UP000469724">
    <property type="component" value="Unassembled WGS sequence"/>
</dbReference>
<reference evidence="5 6" key="1">
    <citation type="submission" date="2020-02" db="EMBL/GenBank/DDBJ databases">
        <title>Comparative genomics of sulfur disproportionating microorganisms.</title>
        <authorList>
            <person name="Ward L.M."/>
            <person name="Bertran E."/>
            <person name="Johnston D.T."/>
        </authorList>
    </citation>
    <scope>NUCLEOTIDE SEQUENCE [LARGE SCALE GENOMIC DNA]</scope>
    <source>
        <strain evidence="5 6">DSM 3696</strain>
    </source>
</reference>
<keyword evidence="6" id="KW-1185">Reference proteome</keyword>
<gene>
    <name evidence="5" type="ORF">G3N56_09825</name>
</gene>
<dbReference type="Gene3D" id="3.40.50.2300">
    <property type="match status" value="1"/>
</dbReference>
<evidence type="ECO:0000313" key="5">
    <source>
        <dbReference type="EMBL" id="NDY57040.1"/>
    </source>
</evidence>
<evidence type="ECO:0000256" key="3">
    <source>
        <dbReference type="PROSITE-ProRule" id="PRU00169"/>
    </source>
</evidence>
<dbReference type="PANTHER" id="PTHR45339:SF1">
    <property type="entry name" value="HYBRID SIGNAL TRANSDUCTION HISTIDINE KINASE J"/>
    <property type="match status" value="1"/>
</dbReference>
<sequence>MNETDTQGCPKMDNDMDRADIRDARTCRYRVLLAEDCESSRLAMEMCLRHAGCEPHGARNGRQALEFFVSSPFDMVLMDLEMPDMDGHEVTACIRAMERERRLPPTPIIALTAHDDPAHRETCRQNGFDGYMVKPATTDAIRRMVAALCRPSGTTAS</sequence>
<evidence type="ECO:0000256" key="1">
    <source>
        <dbReference type="ARBA" id="ARBA00022553"/>
    </source>
</evidence>
<dbReference type="AlphaFoldDB" id="A0A7K3NLH2"/>
<dbReference type="EMBL" id="JAAGRQ010000034">
    <property type="protein sequence ID" value="NDY57040.1"/>
    <property type="molecule type" value="Genomic_DNA"/>
</dbReference>
<dbReference type="InterPro" id="IPR001789">
    <property type="entry name" value="Sig_transdc_resp-reg_receiver"/>
</dbReference>
<evidence type="ECO:0000259" key="4">
    <source>
        <dbReference type="PROSITE" id="PS50110"/>
    </source>
</evidence>
<dbReference type="SUPFAM" id="SSF52172">
    <property type="entry name" value="CheY-like"/>
    <property type="match status" value="1"/>
</dbReference>
<keyword evidence="1 3" id="KW-0597">Phosphoprotein</keyword>
<protein>
    <submittedName>
        <fullName evidence="5">Response regulator</fullName>
    </submittedName>
</protein>
<organism evidence="5 6">
    <name type="scientific">Desulfolutivibrio sulfodismutans</name>
    <dbReference type="NCBI Taxonomy" id="63561"/>
    <lineage>
        <taxon>Bacteria</taxon>
        <taxon>Pseudomonadati</taxon>
        <taxon>Thermodesulfobacteriota</taxon>
        <taxon>Desulfovibrionia</taxon>
        <taxon>Desulfovibrionales</taxon>
        <taxon>Desulfovibrionaceae</taxon>
        <taxon>Desulfolutivibrio</taxon>
    </lineage>
</organism>
<comment type="caution">
    <text evidence="5">The sequence shown here is derived from an EMBL/GenBank/DDBJ whole genome shotgun (WGS) entry which is preliminary data.</text>
</comment>
<dbReference type="GO" id="GO:0000160">
    <property type="term" value="P:phosphorelay signal transduction system"/>
    <property type="evidence" value="ECO:0007669"/>
    <property type="project" value="UniProtKB-KW"/>
</dbReference>
<keyword evidence="2" id="KW-0902">Two-component regulatory system</keyword>
<evidence type="ECO:0000313" key="6">
    <source>
        <dbReference type="Proteomes" id="UP000469724"/>
    </source>
</evidence>
<dbReference type="Pfam" id="PF00072">
    <property type="entry name" value="Response_reg"/>
    <property type="match status" value="1"/>
</dbReference>
<dbReference type="SMART" id="SM00448">
    <property type="entry name" value="REC"/>
    <property type="match status" value="1"/>
</dbReference>
<evidence type="ECO:0000256" key="2">
    <source>
        <dbReference type="ARBA" id="ARBA00023012"/>
    </source>
</evidence>
<dbReference type="PANTHER" id="PTHR45339">
    <property type="entry name" value="HYBRID SIGNAL TRANSDUCTION HISTIDINE KINASE J"/>
    <property type="match status" value="1"/>
</dbReference>
<feature type="domain" description="Response regulatory" evidence="4">
    <location>
        <begin position="30"/>
        <end position="149"/>
    </location>
</feature>